<evidence type="ECO:0000313" key="5">
    <source>
        <dbReference type="EMBL" id="TDV56627.1"/>
    </source>
</evidence>
<dbReference type="PRINTS" id="PR00038">
    <property type="entry name" value="HTHLUXR"/>
</dbReference>
<dbReference type="CDD" id="cd06170">
    <property type="entry name" value="LuxR_C_like"/>
    <property type="match status" value="1"/>
</dbReference>
<dbReference type="InterPro" id="IPR036388">
    <property type="entry name" value="WH-like_DNA-bd_sf"/>
</dbReference>
<protein>
    <submittedName>
        <fullName evidence="5">Regulatory LuxR family protein</fullName>
    </submittedName>
</protein>
<keyword evidence="1" id="KW-0805">Transcription regulation</keyword>
<dbReference type="GO" id="GO:0006355">
    <property type="term" value="P:regulation of DNA-templated transcription"/>
    <property type="evidence" value="ECO:0007669"/>
    <property type="project" value="InterPro"/>
</dbReference>
<evidence type="ECO:0000256" key="1">
    <source>
        <dbReference type="ARBA" id="ARBA00023015"/>
    </source>
</evidence>
<proteinExistence type="predicted"/>
<dbReference type="Pfam" id="PF00196">
    <property type="entry name" value="GerE"/>
    <property type="match status" value="1"/>
</dbReference>
<keyword evidence="6" id="KW-1185">Reference proteome</keyword>
<dbReference type="InterPro" id="IPR016032">
    <property type="entry name" value="Sig_transdc_resp-reg_C-effctor"/>
</dbReference>
<dbReference type="InterPro" id="IPR000792">
    <property type="entry name" value="Tscrpt_reg_LuxR_C"/>
</dbReference>
<dbReference type="Proteomes" id="UP000294927">
    <property type="component" value="Unassembled WGS sequence"/>
</dbReference>
<reference evidence="5 6" key="1">
    <citation type="submission" date="2019-03" db="EMBL/GenBank/DDBJ databases">
        <title>Genomic Encyclopedia of Archaeal and Bacterial Type Strains, Phase II (KMG-II): from individual species to whole genera.</title>
        <authorList>
            <person name="Goeker M."/>
        </authorList>
    </citation>
    <scope>NUCLEOTIDE SEQUENCE [LARGE SCALE GENOMIC DNA]</scope>
    <source>
        <strain evidence="5 6">DSM 45499</strain>
    </source>
</reference>
<evidence type="ECO:0000313" key="6">
    <source>
        <dbReference type="Proteomes" id="UP000294927"/>
    </source>
</evidence>
<dbReference type="PROSITE" id="PS50043">
    <property type="entry name" value="HTH_LUXR_2"/>
    <property type="match status" value="1"/>
</dbReference>
<dbReference type="SMART" id="SM00421">
    <property type="entry name" value="HTH_LUXR"/>
    <property type="match status" value="1"/>
</dbReference>
<dbReference type="SUPFAM" id="SSF46894">
    <property type="entry name" value="C-terminal effector domain of the bipartite response regulators"/>
    <property type="match status" value="1"/>
</dbReference>
<dbReference type="PANTHER" id="PTHR44688">
    <property type="entry name" value="DNA-BINDING TRANSCRIPTIONAL ACTIVATOR DEVR_DOSR"/>
    <property type="match status" value="1"/>
</dbReference>
<gene>
    <name evidence="5" type="ORF">CLV71_102694</name>
</gene>
<evidence type="ECO:0000256" key="3">
    <source>
        <dbReference type="ARBA" id="ARBA00023163"/>
    </source>
</evidence>
<dbReference type="AlphaFoldDB" id="A0A4R7W4Q7"/>
<sequence length="332" mass="36793">MATSAMTTAVAAPLKLYCLVIMTASLLRLDGMLRCHVSLQRGLCGRYGTKVETVGRDGSGKDQAVWRLIVRSTTYGPEHLLDAHDLRRVFGLLEEVAAARTVQALREQVVESLGRQFGFRDTTFFLGPTIRQIFADQRPVVNGVAARMADQYIETFRWDDPFALTTQRMPENACVQPLWLGGLTAELTRPRQQYYMERFLLGHRVQDKMVIPLMTGRTLAGGVGILSRQTLTRRDRAVGQLLARHLTPLLDLQAGSSHGFDGPQVHLSPRQAEVADLVAQGMTNKEVAEKLSVSVDTVKKHLTVILKATRCSTRTQLALYRHSGTIDGAPSK</sequence>
<dbReference type="PANTHER" id="PTHR44688:SF16">
    <property type="entry name" value="DNA-BINDING TRANSCRIPTIONAL ACTIVATOR DEVR_DOSR"/>
    <property type="match status" value="1"/>
</dbReference>
<keyword evidence="2" id="KW-0238">DNA-binding</keyword>
<dbReference type="Gene3D" id="1.10.10.10">
    <property type="entry name" value="Winged helix-like DNA-binding domain superfamily/Winged helix DNA-binding domain"/>
    <property type="match status" value="1"/>
</dbReference>
<dbReference type="GO" id="GO:0003677">
    <property type="term" value="F:DNA binding"/>
    <property type="evidence" value="ECO:0007669"/>
    <property type="project" value="UniProtKB-KW"/>
</dbReference>
<feature type="domain" description="HTH luxR-type" evidence="4">
    <location>
        <begin position="260"/>
        <end position="325"/>
    </location>
</feature>
<organism evidence="5 6">
    <name type="scientific">Actinophytocola oryzae</name>
    <dbReference type="NCBI Taxonomy" id="502181"/>
    <lineage>
        <taxon>Bacteria</taxon>
        <taxon>Bacillati</taxon>
        <taxon>Actinomycetota</taxon>
        <taxon>Actinomycetes</taxon>
        <taxon>Pseudonocardiales</taxon>
        <taxon>Pseudonocardiaceae</taxon>
    </lineage>
</organism>
<dbReference type="OrthoDB" id="3197423at2"/>
<evidence type="ECO:0000256" key="2">
    <source>
        <dbReference type="ARBA" id="ARBA00023125"/>
    </source>
</evidence>
<comment type="caution">
    <text evidence="5">The sequence shown here is derived from an EMBL/GenBank/DDBJ whole genome shotgun (WGS) entry which is preliminary data.</text>
</comment>
<dbReference type="EMBL" id="SOCP01000002">
    <property type="protein sequence ID" value="TDV56627.1"/>
    <property type="molecule type" value="Genomic_DNA"/>
</dbReference>
<accession>A0A4R7W4Q7</accession>
<keyword evidence="3" id="KW-0804">Transcription</keyword>
<name>A0A4R7W4Q7_9PSEU</name>
<evidence type="ECO:0000259" key="4">
    <source>
        <dbReference type="PROSITE" id="PS50043"/>
    </source>
</evidence>